<dbReference type="SUPFAM" id="SSF82649">
    <property type="entry name" value="SufE/NifU"/>
    <property type="match status" value="1"/>
</dbReference>
<dbReference type="InterPro" id="IPR045864">
    <property type="entry name" value="aa-tRNA-synth_II/BPL/LPL"/>
</dbReference>
<dbReference type="InterPro" id="IPR004143">
    <property type="entry name" value="BPL_LPL_catalytic"/>
</dbReference>
<feature type="domain" description="BPL/LPL catalytic" evidence="8">
    <location>
        <begin position="33"/>
        <end position="216"/>
    </location>
</feature>
<dbReference type="CDD" id="cd16443">
    <property type="entry name" value="LplA"/>
    <property type="match status" value="1"/>
</dbReference>
<keyword evidence="5" id="KW-0547">Nucleotide-binding</keyword>
<dbReference type="GO" id="GO:0005524">
    <property type="term" value="F:ATP binding"/>
    <property type="evidence" value="ECO:0007669"/>
    <property type="project" value="UniProtKB-KW"/>
</dbReference>
<dbReference type="STRING" id="1293054.HSACCH_00882"/>
<dbReference type="InterPro" id="IPR004562">
    <property type="entry name" value="LipoylTrfase_LipoateP_Ligase"/>
</dbReference>
<evidence type="ECO:0000256" key="2">
    <source>
        <dbReference type="ARBA" id="ARBA00005124"/>
    </source>
</evidence>
<comment type="pathway">
    <text evidence="2">Protein modification; protein lipoylation via exogenous pathway; protein N(6)-(lipoyl)lysine from lipoate: step 1/2.</text>
</comment>
<reference evidence="10" key="1">
    <citation type="journal article" date="2013" name="Genome Announc.">
        <title>Genome Sequence of Halanaerobium saccharolyticum subsp. saccharolyticum Strain DSM 6643T, a Halophilic Hydrogen-Producing Bacterium.</title>
        <authorList>
            <person name="Kivisto A."/>
            <person name="Larjo A."/>
            <person name="Ciranna A."/>
            <person name="Santala V."/>
            <person name="Roos C."/>
            <person name="Karp M."/>
        </authorList>
    </citation>
    <scope>NUCLEOTIDE SEQUENCE [LARGE SCALE GENOMIC DNA]</scope>
    <source>
        <strain evidence="10">DSM 6643</strain>
    </source>
</reference>
<comment type="caution">
    <text evidence="9">The sequence shown here is derived from an EMBL/GenBank/DDBJ whole genome shotgun (WGS) entry which is preliminary data.</text>
</comment>
<comment type="catalytic activity">
    <reaction evidence="7">
        <text>L-lysyl-[lipoyl-carrier protein] + (R)-lipoate + ATP = N(6)-[(R)-lipoyl]-L-lysyl-[lipoyl-carrier protein] + AMP + diphosphate + H(+)</text>
        <dbReference type="Rhea" id="RHEA:49288"/>
        <dbReference type="Rhea" id="RHEA-COMP:10500"/>
        <dbReference type="Rhea" id="RHEA-COMP:10502"/>
        <dbReference type="ChEBI" id="CHEBI:15378"/>
        <dbReference type="ChEBI" id="CHEBI:29969"/>
        <dbReference type="ChEBI" id="CHEBI:30616"/>
        <dbReference type="ChEBI" id="CHEBI:33019"/>
        <dbReference type="ChEBI" id="CHEBI:83088"/>
        <dbReference type="ChEBI" id="CHEBI:83099"/>
        <dbReference type="ChEBI" id="CHEBI:456215"/>
        <dbReference type="EC" id="6.3.1.20"/>
    </reaction>
</comment>
<dbReference type="Pfam" id="PF21948">
    <property type="entry name" value="LplA-B_cat"/>
    <property type="match status" value="1"/>
</dbReference>
<dbReference type="GO" id="GO:0017118">
    <property type="term" value="F:lipoyltransferase activity"/>
    <property type="evidence" value="ECO:0007669"/>
    <property type="project" value="TreeGrafter"/>
</dbReference>
<dbReference type="InParanoid" id="M5DYS9"/>
<dbReference type="InterPro" id="IPR019491">
    <property type="entry name" value="Lipoate_protein_ligase_C"/>
</dbReference>
<dbReference type="PANTHER" id="PTHR12561:SF3">
    <property type="entry name" value="LIPOYLTRANSFERASE 1, MITOCHONDRIAL"/>
    <property type="match status" value="1"/>
</dbReference>
<comment type="pathway">
    <text evidence="1">Protein modification; protein lipoylation via exogenous pathway; protein N(6)-(lipoyl)lysine from lipoate: step 2/2.</text>
</comment>
<dbReference type="RefSeq" id="WP_005488148.1">
    <property type="nucleotide sequence ID" value="NZ_CAUI01000005.1"/>
</dbReference>
<dbReference type="EC" id="6.3.1.20" evidence="3"/>
<evidence type="ECO:0000256" key="7">
    <source>
        <dbReference type="ARBA" id="ARBA00048037"/>
    </source>
</evidence>
<evidence type="ECO:0000259" key="8">
    <source>
        <dbReference type="PROSITE" id="PS51733"/>
    </source>
</evidence>
<evidence type="ECO:0000256" key="3">
    <source>
        <dbReference type="ARBA" id="ARBA00012367"/>
    </source>
</evidence>
<gene>
    <name evidence="9" type="ORF">HSACCH_00882</name>
</gene>
<dbReference type="PANTHER" id="PTHR12561">
    <property type="entry name" value="LIPOATE-PROTEIN LIGASE"/>
    <property type="match status" value="1"/>
</dbReference>
<evidence type="ECO:0000313" key="10">
    <source>
        <dbReference type="Proteomes" id="UP000012063"/>
    </source>
</evidence>
<sequence length="346" mass="39353">MQNKNLKAKYAAGAGYNPWYNLALEEYLLDNLGENEIILYLWQNDNTVVIGRNQNAWQECRVGDLEENGGKLARRLSGGGAVFHDLGNLNYTLLMPRKKYNLKENLKVILKALQDLGVEAEFSGRNDLISGGKKISGNAYYLGSKAAYIHGTVLVNSDLEKLVSYLKVSDAKIKSKGIDSIKSRVMNLSEIDDKLTVAKIKESIKTNFAELYNQGQPLEEIKIEAAENEEFKKIYDKYSSWDWRFGKSPDFDITLKNRFQWGEVELNLKLSSATIKKAVLYSDAMYSDLIPKIADSLTNQPFELTKILKAAEKSLANYNWQNKNEGENISEDFLNWLEKELKTIIY</sequence>
<dbReference type="UniPathway" id="UPA00537">
    <property type="reaction ID" value="UER00594"/>
</dbReference>
<dbReference type="GO" id="GO:0009249">
    <property type="term" value="P:protein lipoylation"/>
    <property type="evidence" value="ECO:0007669"/>
    <property type="project" value="InterPro"/>
</dbReference>
<proteinExistence type="predicted"/>
<dbReference type="eggNOG" id="COG0095">
    <property type="taxonomic scope" value="Bacteria"/>
</dbReference>
<evidence type="ECO:0000256" key="5">
    <source>
        <dbReference type="ARBA" id="ARBA00022741"/>
    </source>
</evidence>
<dbReference type="AlphaFoldDB" id="M5DYS9"/>
<organism evidence="9 10">
    <name type="scientific">Halanaerobium saccharolyticum subsp. saccharolyticum DSM 6643</name>
    <dbReference type="NCBI Taxonomy" id="1293054"/>
    <lineage>
        <taxon>Bacteria</taxon>
        <taxon>Bacillati</taxon>
        <taxon>Bacillota</taxon>
        <taxon>Clostridia</taxon>
        <taxon>Halanaerobiales</taxon>
        <taxon>Halanaerobiaceae</taxon>
        <taxon>Halanaerobium</taxon>
    </lineage>
</organism>
<accession>M5DYS9</accession>
<dbReference type="FunCoup" id="M5DYS9">
    <property type="interactions" value="239"/>
</dbReference>
<evidence type="ECO:0000256" key="6">
    <source>
        <dbReference type="ARBA" id="ARBA00022840"/>
    </source>
</evidence>
<evidence type="ECO:0000256" key="1">
    <source>
        <dbReference type="ARBA" id="ARBA00005085"/>
    </source>
</evidence>
<dbReference type="GO" id="GO:0016979">
    <property type="term" value="F:lipoate-protein ligase activity"/>
    <property type="evidence" value="ECO:0007669"/>
    <property type="project" value="UniProtKB-EC"/>
</dbReference>
<evidence type="ECO:0000313" key="9">
    <source>
        <dbReference type="EMBL" id="CCU78743.1"/>
    </source>
</evidence>
<evidence type="ECO:0000256" key="4">
    <source>
        <dbReference type="ARBA" id="ARBA00022598"/>
    </source>
</evidence>
<dbReference type="EMBL" id="CAUI01000005">
    <property type="protein sequence ID" value="CCU78743.1"/>
    <property type="molecule type" value="Genomic_DNA"/>
</dbReference>
<keyword evidence="6" id="KW-0067">ATP-binding</keyword>
<name>M5DYS9_9FIRM</name>
<dbReference type="Pfam" id="PF10437">
    <property type="entry name" value="Lip_prot_lig_C"/>
    <property type="match status" value="1"/>
</dbReference>
<keyword evidence="4 9" id="KW-0436">Ligase</keyword>
<dbReference type="Gene3D" id="3.30.390.50">
    <property type="entry name" value="CO dehydrogenase flavoprotein, C-terminal domain"/>
    <property type="match status" value="1"/>
</dbReference>
<dbReference type="OrthoDB" id="9788148at2"/>
<dbReference type="Proteomes" id="UP000012063">
    <property type="component" value="Unassembled WGS sequence"/>
</dbReference>
<dbReference type="GO" id="GO:0005737">
    <property type="term" value="C:cytoplasm"/>
    <property type="evidence" value="ECO:0007669"/>
    <property type="project" value="TreeGrafter"/>
</dbReference>
<keyword evidence="10" id="KW-1185">Reference proteome</keyword>
<dbReference type="SUPFAM" id="SSF55681">
    <property type="entry name" value="Class II aaRS and biotin synthetases"/>
    <property type="match status" value="1"/>
</dbReference>
<protein>
    <recommendedName>
        <fullName evidence="3">lipoate--protein ligase</fullName>
        <ecNumber evidence="3">6.3.1.20</ecNumber>
    </recommendedName>
</protein>
<dbReference type="Gene3D" id="3.30.930.10">
    <property type="entry name" value="Bira Bifunctional Protein, Domain 2"/>
    <property type="match status" value="1"/>
</dbReference>
<dbReference type="NCBIfam" id="TIGR00545">
    <property type="entry name" value="lipoyltrans"/>
    <property type="match status" value="1"/>
</dbReference>
<dbReference type="PROSITE" id="PS51733">
    <property type="entry name" value="BPL_LPL_CATALYTIC"/>
    <property type="match status" value="1"/>
</dbReference>